<dbReference type="EMBL" id="CP059399">
    <property type="protein sequence ID" value="QLY31546.1"/>
    <property type="molecule type" value="Genomic_DNA"/>
</dbReference>
<dbReference type="AlphaFoldDB" id="A0A7D6Z2Z1"/>
<dbReference type="GO" id="GO:0016491">
    <property type="term" value="F:oxidoreductase activity"/>
    <property type="evidence" value="ECO:0007669"/>
    <property type="project" value="UniProtKB-KW"/>
</dbReference>
<dbReference type="PANTHER" id="PTHR43157:SF31">
    <property type="entry name" value="PHOSPHATIDYLINOSITOL-GLYCAN BIOSYNTHESIS CLASS F PROTEIN"/>
    <property type="match status" value="1"/>
</dbReference>
<dbReference type="InterPro" id="IPR036291">
    <property type="entry name" value="NAD(P)-bd_dom_sf"/>
</dbReference>
<sequence>MGKTTTPWTAADIPDLSGRTAVVTGASAGLGLQTARMLAERGAQVVFACRDTEKATGAVGLIRQTALDAELPVLELDLTSLESVRTAADRLHDLVGGVDLLINNAGTLNLERTLTGDGFENTFATNHLGPFAFTGLVLDLLLAAPGARIVTVSSGMAESKRSPLDLDDLAFEQRPYKATVAYAQSKLANLMFSLELQRRLNGTDIELSAVAAHPGISITEFPRNLPLAVRILAHPALRWLFTPIQQTAAMGALPTLRAAVDPTVRGGEFFGPTGKFKGYPVPLEPVAQAMDPETSAALWAASEKLTGVTFDFGGRQSTESA</sequence>
<dbReference type="Proteomes" id="UP000515512">
    <property type="component" value="Chromosome"/>
</dbReference>
<dbReference type="SUPFAM" id="SSF51735">
    <property type="entry name" value="NAD(P)-binding Rossmann-fold domains"/>
    <property type="match status" value="1"/>
</dbReference>
<dbReference type="Gene3D" id="3.40.50.720">
    <property type="entry name" value="NAD(P)-binding Rossmann-like Domain"/>
    <property type="match status" value="1"/>
</dbReference>
<proteinExistence type="predicted"/>
<dbReference type="RefSeq" id="WP_181582737.1">
    <property type="nucleotide sequence ID" value="NZ_CP059399.1"/>
</dbReference>
<dbReference type="PRINTS" id="PR00081">
    <property type="entry name" value="GDHRDH"/>
</dbReference>
<organism evidence="2 3">
    <name type="scientific">Nocardia huaxiensis</name>
    <dbReference type="NCBI Taxonomy" id="2755382"/>
    <lineage>
        <taxon>Bacteria</taxon>
        <taxon>Bacillati</taxon>
        <taxon>Actinomycetota</taxon>
        <taxon>Actinomycetes</taxon>
        <taxon>Mycobacteriales</taxon>
        <taxon>Nocardiaceae</taxon>
        <taxon>Nocardia</taxon>
    </lineage>
</organism>
<name>A0A7D6Z2Z1_9NOCA</name>
<keyword evidence="1" id="KW-0560">Oxidoreductase</keyword>
<evidence type="ECO:0000313" key="2">
    <source>
        <dbReference type="EMBL" id="QLY31546.1"/>
    </source>
</evidence>
<dbReference type="Pfam" id="PF00106">
    <property type="entry name" value="adh_short"/>
    <property type="match status" value="1"/>
</dbReference>
<dbReference type="PANTHER" id="PTHR43157">
    <property type="entry name" value="PHOSPHATIDYLINOSITOL-GLYCAN BIOSYNTHESIS CLASS F PROTEIN-RELATED"/>
    <property type="match status" value="1"/>
</dbReference>
<evidence type="ECO:0000313" key="3">
    <source>
        <dbReference type="Proteomes" id="UP000515512"/>
    </source>
</evidence>
<protein>
    <submittedName>
        <fullName evidence="2">SDR family NAD(P)-dependent oxidoreductase</fullName>
    </submittedName>
</protein>
<keyword evidence="3" id="KW-1185">Reference proteome</keyword>
<dbReference type="KEGG" id="nhu:H0264_04175"/>
<evidence type="ECO:0000256" key="1">
    <source>
        <dbReference type="ARBA" id="ARBA00023002"/>
    </source>
</evidence>
<dbReference type="NCBIfam" id="NF004846">
    <property type="entry name" value="PRK06197.1"/>
    <property type="match status" value="1"/>
</dbReference>
<dbReference type="InterPro" id="IPR002347">
    <property type="entry name" value="SDR_fam"/>
</dbReference>
<accession>A0A7D6Z2Z1</accession>
<reference evidence="2 3" key="1">
    <citation type="submission" date="2020-07" db="EMBL/GenBank/DDBJ databases">
        <authorList>
            <person name="Zhuang K."/>
            <person name="Ran Y."/>
        </authorList>
    </citation>
    <scope>NUCLEOTIDE SEQUENCE [LARGE SCALE GENOMIC DNA]</scope>
    <source>
        <strain evidence="2 3">WCH-YHL-001</strain>
    </source>
</reference>
<gene>
    <name evidence="2" type="ORF">H0264_04175</name>
</gene>